<sequence>MSLQQSQSLLSQLNDLIDGSVDSFNESIPRLQKDILNRIQLLLRDLDIRRGDIRPTVANLRKINRLKREIQNAVLNDKYLKQVNVFGQSFEKVTELQTEYFASLQKGFKLPAFVNQLKKTSVDAMVEGLTEAGIRSNITEKAAQIVERNITEGAGFNDLMDEMRTFLTKTDKGTGALSRYTQVLTTDSLNGFAREYNQIVSEDLGMEWFQYTGALVEKSRDFCIALVKKRWIHISEFDKITKGTINGKKVSLAGLKPNTNAQTFRSKAGGYSCNHLVAATNEEFVPKNIREKFAD</sequence>
<dbReference type="AlphaFoldDB" id="A0A0F9VN41"/>
<evidence type="ECO:0008006" key="2">
    <source>
        <dbReference type="Google" id="ProtNLM"/>
    </source>
</evidence>
<name>A0A0F9VN41_9ZZZZ</name>
<evidence type="ECO:0000313" key="1">
    <source>
        <dbReference type="EMBL" id="KKN67218.1"/>
    </source>
</evidence>
<accession>A0A0F9VN41</accession>
<gene>
    <name evidence="1" type="ORF">LCGC14_0463910</name>
</gene>
<proteinExistence type="predicted"/>
<comment type="caution">
    <text evidence="1">The sequence shown here is derived from an EMBL/GenBank/DDBJ whole genome shotgun (WGS) entry which is preliminary data.</text>
</comment>
<protein>
    <recommendedName>
        <fullName evidence="2">Phage head morphogenesis domain-containing protein</fullName>
    </recommendedName>
</protein>
<organism evidence="1">
    <name type="scientific">marine sediment metagenome</name>
    <dbReference type="NCBI Taxonomy" id="412755"/>
    <lineage>
        <taxon>unclassified sequences</taxon>
        <taxon>metagenomes</taxon>
        <taxon>ecological metagenomes</taxon>
    </lineage>
</organism>
<dbReference type="EMBL" id="LAZR01000481">
    <property type="protein sequence ID" value="KKN67218.1"/>
    <property type="molecule type" value="Genomic_DNA"/>
</dbReference>
<reference evidence="1" key="1">
    <citation type="journal article" date="2015" name="Nature">
        <title>Complex archaea that bridge the gap between prokaryotes and eukaryotes.</title>
        <authorList>
            <person name="Spang A."/>
            <person name="Saw J.H."/>
            <person name="Jorgensen S.L."/>
            <person name="Zaremba-Niedzwiedzka K."/>
            <person name="Martijn J."/>
            <person name="Lind A.E."/>
            <person name="van Eijk R."/>
            <person name="Schleper C."/>
            <person name="Guy L."/>
            <person name="Ettema T.J."/>
        </authorList>
    </citation>
    <scope>NUCLEOTIDE SEQUENCE</scope>
</reference>